<reference evidence="2 3" key="1">
    <citation type="journal article" date="2021" name="Hortic Res">
        <title>Chromosome-scale assembly of the Dendrobium chrysotoxum genome enhances the understanding of orchid evolution.</title>
        <authorList>
            <person name="Zhang Y."/>
            <person name="Zhang G.Q."/>
            <person name="Zhang D."/>
            <person name="Liu X.D."/>
            <person name="Xu X.Y."/>
            <person name="Sun W.H."/>
            <person name="Yu X."/>
            <person name="Zhu X."/>
            <person name="Wang Z.W."/>
            <person name="Zhao X."/>
            <person name="Zhong W.Y."/>
            <person name="Chen H."/>
            <person name="Yin W.L."/>
            <person name="Huang T."/>
            <person name="Niu S.C."/>
            <person name="Liu Z.J."/>
        </authorList>
    </citation>
    <scope>NUCLEOTIDE SEQUENCE [LARGE SCALE GENOMIC DNA]</scope>
    <source>
        <strain evidence="2">Lindl</strain>
    </source>
</reference>
<proteinExistence type="predicted"/>
<protein>
    <submittedName>
        <fullName evidence="2">Uncharacterized protein</fullName>
    </submittedName>
</protein>
<evidence type="ECO:0000313" key="3">
    <source>
        <dbReference type="Proteomes" id="UP000775213"/>
    </source>
</evidence>
<accession>A0AAV7GV82</accession>
<evidence type="ECO:0000256" key="1">
    <source>
        <dbReference type="SAM" id="MobiDB-lite"/>
    </source>
</evidence>
<evidence type="ECO:0000313" key="2">
    <source>
        <dbReference type="EMBL" id="KAH0459937.1"/>
    </source>
</evidence>
<comment type="caution">
    <text evidence="2">The sequence shown here is derived from an EMBL/GenBank/DDBJ whole genome shotgun (WGS) entry which is preliminary data.</text>
</comment>
<name>A0AAV7GV82_DENCH</name>
<dbReference type="AlphaFoldDB" id="A0AAV7GV82"/>
<keyword evidence="3" id="KW-1185">Reference proteome</keyword>
<feature type="region of interest" description="Disordered" evidence="1">
    <location>
        <begin position="65"/>
        <end position="86"/>
    </location>
</feature>
<organism evidence="2 3">
    <name type="scientific">Dendrobium chrysotoxum</name>
    <name type="common">Orchid</name>
    <dbReference type="NCBI Taxonomy" id="161865"/>
    <lineage>
        <taxon>Eukaryota</taxon>
        <taxon>Viridiplantae</taxon>
        <taxon>Streptophyta</taxon>
        <taxon>Embryophyta</taxon>
        <taxon>Tracheophyta</taxon>
        <taxon>Spermatophyta</taxon>
        <taxon>Magnoliopsida</taxon>
        <taxon>Liliopsida</taxon>
        <taxon>Asparagales</taxon>
        <taxon>Orchidaceae</taxon>
        <taxon>Epidendroideae</taxon>
        <taxon>Malaxideae</taxon>
        <taxon>Dendrobiinae</taxon>
        <taxon>Dendrobium</taxon>
    </lineage>
</organism>
<gene>
    <name evidence="2" type="ORF">IEQ34_010600</name>
</gene>
<dbReference type="Proteomes" id="UP000775213">
    <property type="component" value="Unassembled WGS sequence"/>
</dbReference>
<sequence length="86" mass="9495">MACSIESQSRLIKRPRTQTCSIGCEKDVVTSTGLNSYSKSDVHARMACDQSAQELEHCTSNDEMEDFEANSKGNENILESDAAFDE</sequence>
<dbReference type="EMBL" id="JAGFBR010000010">
    <property type="protein sequence ID" value="KAH0459937.1"/>
    <property type="molecule type" value="Genomic_DNA"/>
</dbReference>